<dbReference type="NCBIfam" id="TIGR00797">
    <property type="entry name" value="matE"/>
    <property type="match status" value="1"/>
</dbReference>
<reference evidence="11 12" key="1">
    <citation type="submission" date="2016-10" db="EMBL/GenBank/DDBJ databases">
        <authorList>
            <person name="de Groot N.N."/>
        </authorList>
    </citation>
    <scope>NUCLEOTIDE SEQUENCE [LARGE SCALE GENOMIC DNA]</scope>
    <source>
        <strain evidence="11 12">WG14</strain>
    </source>
</reference>
<keyword evidence="7" id="KW-0406">Ion transport</keyword>
<dbReference type="STRING" id="28234.SAMN04488588_0418"/>
<keyword evidence="5 10" id="KW-0812">Transmembrane</keyword>
<evidence type="ECO:0000256" key="2">
    <source>
        <dbReference type="ARBA" id="ARBA00022448"/>
    </source>
</evidence>
<evidence type="ECO:0000313" key="11">
    <source>
        <dbReference type="EMBL" id="SDC07302.1"/>
    </source>
</evidence>
<sequence>MNNYLSFVRMKELIIVAFPLVMQNSFRMFLGIADKVFVGQLGENSIAGVGAANQLFGLFLTIFFSFSAGLTVLSSQYLGSNKKKEFSMLFSTVILFSILIGVVLILIFNMYSKDFLSMMNIKNETLDISNLYFTIIIPTFLFSLLSSNMSSFFISIKRNIFPMMATFISLGINALGDWYFIFVADLGVQGVAYATLIARISEFIFIMFFIIIYFNKKSIPFSFTFDFPKFKKLMKISLPMSIDGAVWQFAMVVHTSLVFLIGVSEVAVFEIMKVFQQLVLTPINAIAAASVGILGTELGKKEFNEARAKSVNSIILSVSLTTLFIFVVIIFKNQIFSLFNIDEKTLKLGLSSLNFIIILIYAQTFNIILPFILRTGGDTWANLLITIIGFWGIQLPLTYLLGLYLSFGLYGIISAMIISESIKGVLFFIRYKKEKWIRDLT</sequence>
<evidence type="ECO:0000313" key="12">
    <source>
        <dbReference type="Proteomes" id="UP000199322"/>
    </source>
</evidence>
<evidence type="ECO:0000256" key="6">
    <source>
        <dbReference type="ARBA" id="ARBA00022989"/>
    </source>
</evidence>
<dbReference type="RefSeq" id="WP_091402380.1">
    <property type="nucleotide sequence ID" value="NZ_FMYV01000001.1"/>
</dbReference>
<feature type="transmembrane region" description="Helical" evidence="10">
    <location>
        <begin position="86"/>
        <end position="111"/>
    </location>
</feature>
<dbReference type="InterPro" id="IPR002528">
    <property type="entry name" value="MATE_fam"/>
</dbReference>
<organism evidence="11 12">
    <name type="scientific">Geotoga petraea</name>
    <dbReference type="NCBI Taxonomy" id="28234"/>
    <lineage>
        <taxon>Bacteria</taxon>
        <taxon>Thermotogati</taxon>
        <taxon>Thermotogota</taxon>
        <taxon>Thermotogae</taxon>
        <taxon>Petrotogales</taxon>
        <taxon>Petrotogaceae</taxon>
        <taxon>Geotoga</taxon>
    </lineage>
</organism>
<dbReference type="Proteomes" id="UP000199322">
    <property type="component" value="Unassembled WGS sequence"/>
</dbReference>
<evidence type="ECO:0000256" key="10">
    <source>
        <dbReference type="SAM" id="Phobius"/>
    </source>
</evidence>
<evidence type="ECO:0000256" key="1">
    <source>
        <dbReference type="ARBA" id="ARBA00004651"/>
    </source>
</evidence>
<dbReference type="PANTHER" id="PTHR43298">
    <property type="entry name" value="MULTIDRUG RESISTANCE PROTEIN NORM-RELATED"/>
    <property type="match status" value="1"/>
</dbReference>
<evidence type="ECO:0000256" key="9">
    <source>
        <dbReference type="ARBA" id="ARBA00031636"/>
    </source>
</evidence>
<comment type="subcellular location">
    <subcellularLocation>
        <location evidence="1">Cell membrane</location>
        <topology evidence="1">Multi-pass membrane protein</topology>
    </subcellularLocation>
</comment>
<feature type="transmembrane region" description="Helical" evidence="10">
    <location>
        <begin position="351"/>
        <end position="373"/>
    </location>
</feature>
<keyword evidence="12" id="KW-1185">Reference proteome</keyword>
<evidence type="ECO:0000256" key="3">
    <source>
        <dbReference type="ARBA" id="ARBA00022449"/>
    </source>
</evidence>
<evidence type="ECO:0000256" key="7">
    <source>
        <dbReference type="ARBA" id="ARBA00023065"/>
    </source>
</evidence>
<protein>
    <recommendedName>
        <fullName evidence="9">Multidrug-efflux transporter</fullName>
    </recommendedName>
</protein>
<keyword evidence="3" id="KW-0050">Antiport</keyword>
<dbReference type="EMBL" id="FMYV01000001">
    <property type="protein sequence ID" value="SDC07302.1"/>
    <property type="molecule type" value="Genomic_DNA"/>
</dbReference>
<feature type="transmembrane region" description="Helical" evidence="10">
    <location>
        <begin position="161"/>
        <end position="181"/>
    </location>
</feature>
<feature type="transmembrane region" description="Helical" evidence="10">
    <location>
        <begin position="193"/>
        <end position="215"/>
    </location>
</feature>
<keyword evidence="4" id="KW-1003">Cell membrane</keyword>
<dbReference type="InterPro" id="IPR050222">
    <property type="entry name" value="MATE_MdtK"/>
</dbReference>
<accession>A0A1G6IL59</accession>
<dbReference type="PIRSF" id="PIRSF006603">
    <property type="entry name" value="DinF"/>
    <property type="match status" value="1"/>
</dbReference>
<keyword evidence="6 10" id="KW-1133">Transmembrane helix</keyword>
<dbReference type="AlphaFoldDB" id="A0A1G6IL59"/>
<feature type="transmembrane region" description="Helical" evidence="10">
    <location>
        <begin position="274"/>
        <end position="299"/>
    </location>
</feature>
<dbReference type="GO" id="GO:0042910">
    <property type="term" value="F:xenobiotic transmembrane transporter activity"/>
    <property type="evidence" value="ECO:0007669"/>
    <property type="project" value="InterPro"/>
</dbReference>
<feature type="transmembrane region" description="Helical" evidence="10">
    <location>
        <begin position="57"/>
        <end position="74"/>
    </location>
</feature>
<gene>
    <name evidence="11" type="ORF">SAMN04488588_0418</name>
</gene>
<dbReference type="GO" id="GO:0015297">
    <property type="term" value="F:antiporter activity"/>
    <property type="evidence" value="ECO:0007669"/>
    <property type="project" value="UniProtKB-KW"/>
</dbReference>
<feature type="transmembrane region" description="Helical" evidence="10">
    <location>
        <begin position="311"/>
        <end position="331"/>
    </location>
</feature>
<dbReference type="PANTHER" id="PTHR43298:SF2">
    <property type="entry name" value="FMN_FAD EXPORTER YEEO-RELATED"/>
    <property type="match status" value="1"/>
</dbReference>
<keyword evidence="2" id="KW-0813">Transport</keyword>
<feature type="transmembrane region" description="Helical" evidence="10">
    <location>
        <begin position="407"/>
        <end position="429"/>
    </location>
</feature>
<name>A0A1G6IL59_9BACT</name>
<proteinExistence type="predicted"/>
<feature type="transmembrane region" description="Helical" evidence="10">
    <location>
        <begin position="131"/>
        <end position="154"/>
    </location>
</feature>
<feature type="transmembrane region" description="Helical" evidence="10">
    <location>
        <begin position="380"/>
        <end position="401"/>
    </location>
</feature>
<evidence type="ECO:0000256" key="8">
    <source>
        <dbReference type="ARBA" id="ARBA00023136"/>
    </source>
</evidence>
<keyword evidence="8 10" id="KW-0472">Membrane</keyword>
<dbReference type="Pfam" id="PF01554">
    <property type="entry name" value="MatE"/>
    <property type="match status" value="2"/>
</dbReference>
<dbReference type="GO" id="GO:0005886">
    <property type="term" value="C:plasma membrane"/>
    <property type="evidence" value="ECO:0007669"/>
    <property type="project" value="UniProtKB-SubCell"/>
</dbReference>
<evidence type="ECO:0000256" key="4">
    <source>
        <dbReference type="ARBA" id="ARBA00022475"/>
    </source>
</evidence>
<dbReference type="GO" id="GO:0006811">
    <property type="term" value="P:monoatomic ion transport"/>
    <property type="evidence" value="ECO:0007669"/>
    <property type="project" value="UniProtKB-KW"/>
</dbReference>
<evidence type="ECO:0000256" key="5">
    <source>
        <dbReference type="ARBA" id="ARBA00022692"/>
    </source>
</evidence>
<feature type="transmembrane region" description="Helical" evidence="10">
    <location>
        <begin position="236"/>
        <end position="262"/>
    </location>
</feature>
<dbReference type="InterPro" id="IPR048279">
    <property type="entry name" value="MdtK-like"/>
</dbReference>